<proteinExistence type="inferred from homology"/>
<dbReference type="GO" id="GO:0005743">
    <property type="term" value="C:mitochondrial inner membrane"/>
    <property type="evidence" value="ECO:0007669"/>
    <property type="project" value="InterPro"/>
</dbReference>
<dbReference type="GeneID" id="28938463"/>
<keyword evidence="4" id="KW-1185">Reference proteome</keyword>
<dbReference type="InterPro" id="IPR006721">
    <property type="entry name" value="ATP_synth_F1_esu_mt"/>
</dbReference>
<gene>
    <name evidence="3" type="ORF">T552_04209</name>
</gene>
<comment type="caution">
    <text evidence="3">The sequence shown here is derived from an EMBL/GenBank/DDBJ whole genome shotgun (WGS) entry which is preliminary data.</text>
</comment>
<keyword evidence="2" id="KW-0472">Membrane</keyword>
<dbReference type="AlphaFoldDB" id="A0A0W4ZCC3"/>
<dbReference type="GO" id="GO:0045259">
    <property type="term" value="C:proton-transporting ATP synthase complex"/>
    <property type="evidence" value="ECO:0007669"/>
    <property type="project" value="InterPro"/>
</dbReference>
<dbReference type="Pfam" id="PF04627">
    <property type="entry name" value="ATP-synt_Eps"/>
    <property type="match status" value="1"/>
</dbReference>
<protein>
    <submittedName>
        <fullName evidence="3">Uncharacterized protein</fullName>
    </submittedName>
</protein>
<accession>A0A0W4ZCC3</accession>
<evidence type="ECO:0000313" key="4">
    <source>
        <dbReference type="Proteomes" id="UP000054454"/>
    </source>
</evidence>
<dbReference type="CDD" id="cd12153">
    <property type="entry name" value="F1-ATPase_epsilon"/>
    <property type="match status" value="1"/>
</dbReference>
<dbReference type="Gene3D" id="1.10.1620.20">
    <property type="entry name" value="ATP synthase, F1 complex, epsilon subunit superfamily, mitochondrial"/>
    <property type="match status" value="1"/>
</dbReference>
<reference evidence="4" key="1">
    <citation type="journal article" date="2016" name="Nat. Commun.">
        <title>Genome analysis of three Pneumocystis species reveals adaptation mechanisms to life exclusively in mammalian hosts.</title>
        <authorList>
            <person name="Ma L."/>
            <person name="Chen Z."/>
            <person name="Huang D.W."/>
            <person name="Kutty G."/>
            <person name="Ishihara M."/>
            <person name="Wang H."/>
            <person name="Abouelleil A."/>
            <person name="Bishop L."/>
            <person name="Davey E."/>
            <person name="Deng R."/>
            <person name="Deng X."/>
            <person name="Fan L."/>
            <person name="Fantoni G."/>
            <person name="Fitzgerald M."/>
            <person name="Gogineni E."/>
            <person name="Goldberg J.M."/>
            <person name="Handley G."/>
            <person name="Hu X."/>
            <person name="Huber C."/>
            <person name="Jiao X."/>
            <person name="Jones K."/>
            <person name="Levin J.Z."/>
            <person name="Liu Y."/>
            <person name="Macdonald P."/>
            <person name="Melnikov A."/>
            <person name="Raley C."/>
            <person name="Sassi M."/>
            <person name="Sherman B.T."/>
            <person name="Song X."/>
            <person name="Sykes S."/>
            <person name="Tran B."/>
            <person name="Walsh L."/>
            <person name="Xia Y."/>
            <person name="Yang J."/>
            <person name="Young S."/>
            <person name="Zeng Q."/>
            <person name="Zheng X."/>
            <person name="Stephens R."/>
            <person name="Nusbaum C."/>
            <person name="Birren B.W."/>
            <person name="Azadi P."/>
            <person name="Lempicki R.A."/>
            <person name="Cuomo C.A."/>
            <person name="Kovacs J.A."/>
        </authorList>
    </citation>
    <scope>NUCLEOTIDE SEQUENCE [LARGE SCALE GENOMIC DNA]</scope>
    <source>
        <strain evidence="4">B80</strain>
    </source>
</reference>
<dbReference type="PANTHER" id="PTHR12448">
    <property type="entry name" value="ATP SYNTHASE EPSILON CHAIN, MITOCHONDRIAL"/>
    <property type="match status" value="1"/>
</dbReference>
<keyword evidence="2" id="KW-1133">Transmembrane helix</keyword>
<keyword evidence="2" id="KW-0812">Transmembrane</keyword>
<organism evidence="3 4">
    <name type="scientific">Pneumocystis carinii (strain B80)</name>
    <name type="common">Rat pneumocystis pneumonia agent</name>
    <name type="synonym">Pneumocystis carinii f. sp. carinii</name>
    <dbReference type="NCBI Taxonomy" id="1408658"/>
    <lineage>
        <taxon>Eukaryota</taxon>
        <taxon>Fungi</taxon>
        <taxon>Dikarya</taxon>
        <taxon>Ascomycota</taxon>
        <taxon>Taphrinomycotina</taxon>
        <taxon>Pneumocystomycetes</taxon>
        <taxon>Pneumocystaceae</taxon>
        <taxon>Pneumocystis</taxon>
    </lineage>
</organism>
<comment type="similarity">
    <text evidence="1">Belongs to the eukaryotic ATPase epsilon family.</text>
</comment>
<dbReference type="SUPFAM" id="SSF48690">
    <property type="entry name" value="Epsilon subunit of mitochondrial F1F0-ATP synthase"/>
    <property type="match status" value="1"/>
</dbReference>
<dbReference type="InterPro" id="IPR036742">
    <property type="entry name" value="ATP_synth_F1_esu_sf_mt"/>
</dbReference>
<dbReference type="OrthoDB" id="269124at2759"/>
<feature type="transmembrane region" description="Helical" evidence="2">
    <location>
        <begin position="12"/>
        <end position="30"/>
    </location>
</feature>
<dbReference type="Proteomes" id="UP000054454">
    <property type="component" value="Unassembled WGS sequence"/>
</dbReference>
<dbReference type="GO" id="GO:0042776">
    <property type="term" value="P:proton motive force-driven mitochondrial ATP synthesis"/>
    <property type="evidence" value="ECO:0007669"/>
    <property type="project" value="TreeGrafter"/>
</dbReference>
<evidence type="ECO:0000256" key="2">
    <source>
        <dbReference type="SAM" id="Phobius"/>
    </source>
</evidence>
<dbReference type="EMBL" id="LFVZ01000015">
    <property type="protein sequence ID" value="KTW26022.1"/>
    <property type="molecule type" value="Genomic_DNA"/>
</dbReference>
<dbReference type="PANTHER" id="PTHR12448:SF0">
    <property type="entry name" value="ATP SYNTHASE SUBUNIT EPSILON, MITOCHONDRIAL"/>
    <property type="match status" value="1"/>
</dbReference>
<dbReference type="RefSeq" id="XP_018224602.1">
    <property type="nucleotide sequence ID" value="XM_018372260.1"/>
</dbReference>
<dbReference type="VEuPathDB" id="FungiDB:T552_04209"/>
<evidence type="ECO:0000313" key="3">
    <source>
        <dbReference type="EMBL" id="KTW26022.1"/>
    </source>
</evidence>
<dbReference type="GO" id="GO:0046933">
    <property type="term" value="F:proton-transporting ATP synthase activity, rotational mechanism"/>
    <property type="evidence" value="ECO:0007669"/>
    <property type="project" value="InterPro"/>
</dbReference>
<name>A0A0W4ZCC3_PNEC8</name>
<evidence type="ECO:0000256" key="1">
    <source>
        <dbReference type="ARBA" id="ARBA00009502"/>
    </source>
</evidence>
<sequence length="68" mass="8297">MEEDKKICFFTYYLFWWCFFTYSSICANIVRKCLNKNKRIEAEKREMVNLKISNWENGKQGKSETLIK</sequence>